<accession>A0A015Y907</accession>
<dbReference type="RefSeq" id="WP_032571198.1">
    <property type="nucleotide sequence ID" value="NZ_JGDM01000082.1"/>
</dbReference>
<name>A0A015Y907_BACFG</name>
<proteinExistence type="predicted"/>
<evidence type="ECO:0000313" key="1">
    <source>
        <dbReference type="EMBL" id="EXZ42945.1"/>
    </source>
</evidence>
<dbReference type="Proteomes" id="UP000022272">
    <property type="component" value="Unassembled WGS sequence"/>
</dbReference>
<sequence>MKGYIEHLIASSEEFSREIEREYKNIEVPYLSEAYKKWMLNKNGKTENVVRSYISYIKSADKEFFTFEEDFFILLPQKIQAGDFAGVSSLFDKYLGIIDEWFETSKKEDVGISTKKISDWRSGFRNYHTFIVEWLIPTMKAHLATQKGVQAIVADAAVYKRLFAEDDFLHWLIEIDNKGVSSAQSYVSRLKRLNRIVSDKCSAVLPKGSDIFSLIPKYLRENKGEEAARLLFALDEKLMSKIRQNDTSLMPIDILRNSVSSLRKYTKFLIEEYIDDISDNNEDSANDIKETSTIGGDASILTYDYEELEHNFHFRLITQDRMSNGKDVFFPIDIIKRLFRLSEKVSSKSSVSKGNYKWFNRWIDNCIAEIVVATDKGNFIMADLSEFNAITINTVTKEVTVKLQNGETAQMQTCTVEEASPIRLMEVDKLSNIHIDHTPLISDILSENLSSLPAMVRLTEIIRNVANASNLSITTKNFSDVARKVVNSKDYIMEMIELIPELKDEMELIREKTTLQLMEAGCNLKKK</sequence>
<gene>
    <name evidence="1" type="ORF">M076_3623</name>
</gene>
<evidence type="ECO:0000313" key="2">
    <source>
        <dbReference type="Proteomes" id="UP000022272"/>
    </source>
</evidence>
<dbReference type="AlphaFoldDB" id="A0A015Y907"/>
<comment type="caution">
    <text evidence="1">The sequence shown here is derived from an EMBL/GenBank/DDBJ whole genome shotgun (WGS) entry which is preliminary data.</text>
</comment>
<organism evidence="1 2">
    <name type="scientific">Bacteroides fragilis str. 2-F-2 #4</name>
    <dbReference type="NCBI Taxonomy" id="1339280"/>
    <lineage>
        <taxon>Bacteria</taxon>
        <taxon>Pseudomonadati</taxon>
        <taxon>Bacteroidota</taxon>
        <taxon>Bacteroidia</taxon>
        <taxon>Bacteroidales</taxon>
        <taxon>Bacteroidaceae</taxon>
        <taxon>Bacteroides</taxon>
    </lineage>
</organism>
<reference evidence="1 2" key="1">
    <citation type="submission" date="2014-02" db="EMBL/GenBank/DDBJ databases">
        <authorList>
            <person name="Sears C."/>
            <person name="Carroll K."/>
            <person name="Sack B.R."/>
            <person name="Qadri F."/>
            <person name="Myers L.L."/>
            <person name="Chung G.-T."/>
            <person name="Escheverria P."/>
            <person name="Fraser C.M."/>
            <person name="Sadzewicz L."/>
            <person name="Shefchek K.A."/>
            <person name="Tallon L."/>
            <person name="Das S.P."/>
            <person name="Daugherty S."/>
            <person name="Mongodin E.F."/>
        </authorList>
    </citation>
    <scope>NUCLEOTIDE SEQUENCE [LARGE SCALE GENOMIC DNA]</scope>
    <source>
        <strain evidence="1 2">2-F-2 #4</strain>
    </source>
</reference>
<protein>
    <submittedName>
        <fullName evidence="1">Uncharacterized protein</fullName>
    </submittedName>
</protein>
<dbReference type="EMBL" id="JGDM01000082">
    <property type="protein sequence ID" value="EXZ42945.1"/>
    <property type="molecule type" value="Genomic_DNA"/>
</dbReference>
<dbReference type="PATRIC" id="fig|1339280.3.peg.3467"/>